<reference evidence="3" key="1">
    <citation type="submission" date="2025-08" db="UniProtKB">
        <authorList>
            <consortium name="RefSeq"/>
        </authorList>
    </citation>
    <scope>IDENTIFICATION</scope>
    <source>
        <strain evidence="3">15085-1641.00</strain>
        <tissue evidence="3">Whole body</tissue>
    </source>
</reference>
<accession>A0A6J1MJ46</accession>
<organism evidence="2 3">
    <name type="scientific">Drosophila hydei</name>
    <name type="common">Fruit fly</name>
    <dbReference type="NCBI Taxonomy" id="7224"/>
    <lineage>
        <taxon>Eukaryota</taxon>
        <taxon>Metazoa</taxon>
        <taxon>Ecdysozoa</taxon>
        <taxon>Arthropoda</taxon>
        <taxon>Hexapoda</taxon>
        <taxon>Insecta</taxon>
        <taxon>Pterygota</taxon>
        <taxon>Neoptera</taxon>
        <taxon>Endopterygota</taxon>
        <taxon>Diptera</taxon>
        <taxon>Brachycera</taxon>
        <taxon>Muscomorpha</taxon>
        <taxon>Ephydroidea</taxon>
        <taxon>Drosophilidae</taxon>
        <taxon>Drosophila</taxon>
    </lineage>
</organism>
<evidence type="ECO:0000313" key="2">
    <source>
        <dbReference type="Proteomes" id="UP000504633"/>
    </source>
</evidence>
<keyword evidence="2" id="KW-1185">Reference proteome</keyword>
<feature type="chain" id="PRO_5026992454" evidence="1">
    <location>
        <begin position="20"/>
        <end position="109"/>
    </location>
</feature>
<evidence type="ECO:0000313" key="3">
    <source>
        <dbReference type="RefSeq" id="XP_023179463.2"/>
    </source>
</evidence>
<keyword evidence="1" id="KW-0732">Signal</keyword>
<feature type="signal peptide" evidence="1">
    <location>
        <begin position="1"/>
        <end position="19"/>
    </location>
</feature>
<proteinExistence type="predicted"/>
<dbReference type="OrthoDB" id="7871869at2759"/>
<sequence length="109" mass="11145">MRLTLLALVGAVCIACSFAQPLEGKAESNDLLNLADLGQEHVTGNARQVRQFGYGGWGGGGLGGYGGGGWGGGGWGRGGWGRGGWGRGGWGRGGWGGGRWVNDHEAFGR</sequence>
<protein>
    <submittedName>
        <fullName evidence="3">Glycine-rich cell wall structural protein-like</fullName>
    </submittedName>
</protein>
<gene>
    <name evidence="3" type="primary">LOC111605257</name>
</gene>
<dbReference type="GeneID" id="111605257"/>
<dbReference type="OMA" id="WVNDHEA"/>
<name>A0A6J1MJ46_DROHY</name>
<dbReference type="RefSeq" id="XP_023179463.2">
    <property type="nucleotide sequence ID" value="XM_023323695.2"/>
</dbReference>
<dbReference type="KEGG" id="dhe:111605257"/>
<dbReference type="AlphaFoldDB" id="A0A6J1MJ46"/>
<dbReference type="Proteomes" id="UP000504633">
    <property type="component" value="Unplaced"/>
</dbReference>
<evidence type="ECO:0000256" key="1">
    <source>
        <dbReference type="SAM" id="SignalP"/>
    </source>
</evidence>